<dbReference type="EMBL" id="CP014227">
    <property type="protein sequence ID" value="AMD84136.1"/>
    <property type="molecule type" value="Genomic_DNA"/>
</dbReference>
<dbReference type="KEGG" id="chg:AXF12_00420"/>
<evidence type="ECO:0000313" key="3">
    <source>
        <dbReference type="Proteomes" id="UP000065822"/>
    </source>
</evidence>
<sequence>MNETKIEKLAIAKLQHPEFGQLLVRFFEDYEKLGKPSDKDEHLKKALDTLKTDVEKYNLALKQVKANEESEKILAADKERLAYMQMLKNAVKAFRIAPIEAEREAYHSLILLMNTYKDLKKETYESKTNTINTLVVRLKTDYHAQMDTLELSKFTDRLEKSNKDFNTLFSGRSSVILQKTPSNTGEIRKKLTEDYQNFCNYVQAMAVMGVDAYYKEVLAVINHGRAYFSNVIVSRRGKGKRRKKRSIRTIIR</sequence>
<dbReference type="InterPro" id="IPR046228">
    <property type="entry name" value="DUF6261"/>
</dbReference>
<organism evidence="2 4">
    <name type="scientific">Capnocytophaga haemolytica</name>
    <dbReference type="NCBI Taxonomy" id="45243"/>
    <lineage>
        <taxon>Bacteria</taxon>
        <taxon>Pseudomonadati</taxon>
        <taxon>Bacteroidota</taxon>
        <taxon>Flavobacteriia</taxon>
        <taxon>Flavobacteriales</taxon>
        <taxon>Flavobacteriaceae</taxon>
        <taxon>Capnocytophaga</taxon>
    </lineage>
</organism>
<dbReference type="Pfam" id="PF19775">
    <property type="entry name" value="DUF6261"/>
    <property type="match status" value="1"/>
</dbReference>
<gene>
    <name evidence="1" type="ORF">AXF12_00420</name>
    <name evidence="2" type="ORF">SAMEA44541418_01689</name>
</gene>
<evidence type="ECO:0008006" key="5">
    <source>
        <dbReference type="Google" id="ProtNLM"/>
    </source>
</evidence>
<dbReference type="Proteomes" id="UP000065822">
    <property type="component" value="Chromosome"/>
</dbReference>
<dbReference type="AlphaFoldDB" id="A0AAX2H127"/>
<proteinExistence type="predicted"/>
<name>A0AAX2H127_9FLAO</name>
<dbReference type="RefSeq" id="WP_066427608.1">
    <property type="nucleotide sequence ID" value="NZ_CP014227.1"/>
</dbReference>
<dbReference type="EMBL" id="LT906449">
    <property type="protein sequence ID" value="SNV13190.1"/>
    <property type="molecule type" value="Genomic_DNA"/>
</dbReference>
<evidence type="ECO:0000313" key="1">
    <source>
        <dbReference type="EMBL" id="AMD84136.1"/>
    </source>
</evidence>
<protein>
    <recommendedName>
        <fullName evidence="5">Hemagglutinin</fullName>
    </recommendedName>
</protein>
<reference evidence="2 4" key="2">
    <citation type="submission" date="2017-06" db="EMBL/GenBank/DDBJ databases">
        <authorList>
            <consortium name="Pathogen Informatics"/>
        </authorList>
    </citation>
    <scope>NUCLEOTIDE SEQUENCE [LARGE SCALE GENOMIC DNA]</scope>
    <source>
        <strain evidence="2 4">NCTC12947</strain>
    </source>
</reference>
<evidence type="ECO:0000313" key="2">
    <source>
        <dbReference type="EMBL" id="SNV13190.1"/>
    </source>
</evidence>
<keyword evidence="3" id="KW-1185">Reference proteome</keyword>
<evidence type="ECO:0000313" key="4">
    <source>
        <dbReference type="Proteomes" id="UP000215539"/>
    </source>
</evidence>
<dbReference type="Proteomes" id="UP000215539">
    <property type="component" value="Chromosome 1"/>
</dbReference>
<reference evidence="1 3" key="1">
    <citation type="submission" date="2016-02" db="EMBL/GenBank/DDBJ databases">
        <authorList>
            <person name="Holder M.E."/>
            <person name="Ajami N.J."/>
            <person name="Petrosino J.F."/>
        </authorList>
    </citation>
    <scope>NUCLEOTIDE SEQUENCE [LARGE SCALE GENOMIC DNA]</scope>
    <source>
        <strain evidence="1 3">CCUG 32990</strain>
    </source>
</reference>
<accession>A0AAX2H127</accession>